<dbReference type="Pfam" id="PF01369">
    <property type="entry name" value="Sec7"/>
    <property type="match status" value="1"/>
</dbReference>
<gene>
    <name evidence="3" type="ORF">SCLCIDRAFT_1177354</name>
</gene>
<dbReference type="STRING" id="1036808.A0A0C3EM97"/>
<protein>
    <recommendedName>
        <fullName evidence="2">SEC7 domain-containing protein</fullName>
    </recommendedName>
</protein>
<dbReference type="HOGENOM" id="CLU_002952_0_0_1"/>
<dbReference type="OrthoDB" id="2157641at2759"/>
<dbReference type="PROSITE" id="PS50190">
    <property type="entry name" value="SEC7"/>
    <property type="match status" value="1"/>
</dbReference>
<feature type="compositionally biased region" description="Polar residues" evidence="1">
    <location>
        <begin position="402"/>
        <end position="413"/>
    </location>
</feature>
<keyword evidence="4" id="KW-1185">Reference proteome</keyword>
<feature type="compositionally biased region" description="Low complexity" evidence="1">
    <location>
        <begin position="574"/>
        <end position="584"/>
    </location>
</feature>
<dbReference type="SUPFAM" id="SSF48425">
    <property type="entry name" value="Sec7 domain"/>
    <property type="match status" value="1"/>
</dbReference>
<dbReference type="Pfam" id="PF15410">
    <property type="entry name" value="PH_9"/>
    <property type="match status" value="1"/>
</dbReference>
<feature type="compositionally biased region" description="Low complexity" evidence="1">
    <location>
        <begin position="484"/>
        <end position="499"/>
    </location>
</feature>
<feature type="region of interest" description="Disordered" evidence="1">
    <location>
        <begin position="431"/>
        <end position="534"/>
    </location>
</feature>
<accession>A0A0C3EM97</accession>
<evidence type="ECO:0000313" key="3">
    <source>
        <dbReference type="EMBL" id="KIM69329.1"/>
    </source>
</evidence>
<organism evidence="3 4">
    <name type="scientific">Scleroderma citrinum Foug A</name>
    <dbReference type="NCBI Taxonomy" id="1036808"/>
    <lineage>
        <taxon>Eukaryota</taxon>
        <taxon>Fungi</taxon>
        <taxon>Dikarya</taxon>
        <taxon>Basidiomycota</taxon>
        <taxon>Agaricomycotina</taxon>
        <taxon>Agaricomycetes</taxon>
        <taxon>Agaricomycetidae</taxon>
        <taxon>Boletales</taxon>
        <taxon>Sclerodermatineae</taxon>
        <taxon>Sclerodermataceae</taxon>
        <taxon>Scleroderma</taxon>
    </lineage>
</organism>
<dbReference type="GO" id="GO:0005085">
    <property type="term" value="F:guanyl-nucleotide exchange factor activity"/>
    <property type="evidence" value="ECO:0007669"/>
    <property type="project" value="InterPro"/>
</dbReference>
<dbReference type="InterPro" id="IPR011993">
    <property type="entry name" value="PH-like_dom_sf"/>
</dbReference>
<feature type="compositionally biased region" description="Polar residues" evidence="1">
    <location>
        <begin position="513"/>
        <end position="530"/>
    </location>
</feature>
<feature type="compositionally biased region" description="Polar residues" evidence="1">
    <location>
        <begin position="1349"/>
        <end position="1363"/>
    </location>
</feature>
<dbReference type="SUPFAM" id="SSF50729">
    <property type="entry name" value="PH domain-like"/>
    <property type="match status" value="1"/>
</dbReference>
<feature type="domain" description="SEC7" evidence="2">
    <location>
        <begin position="603"/>
        <end position="754"/>
    </location>
</feature>
<dbReference type="Gene3D" id="1.10.1000.11">
    <property type="entry name" value="Arf Nucleotide-binding Site Opener,domain 2"/>
    <property type="match status" value="1"/>
</dbReference>
<dbReference type="PANTHER" id="PTHR10663">
    <property type="entry name" value="GUANYL-NUCLEOTIDE EXCHANGE FACTOR"/>
    <property type="match status" value="1"/>
</dbReference>
<dbReference type="FunCoup" id="A0A0C3EM97">
    <property type="interactions" value="27"/>
</dbReference>
<feature type="compositionally biased region" description="Pro residues" evidence="1">
    <location>
        <begin position="465"/>
        <end position="483"/>
    </location>
</feature>
<dbReference type="SMART" id="SM00222">
    <property type="entry name" value="Sec7"/>
    <property type="match status" value="1"/>
</dbReference>
<reference evidence="4" key="2">
    <citation type="submission" date="2015-01" db="EMBL/GenBank/DDBJ databases">
        <title>Evolutionary Origins and Diversification of the Mycorrhizal Mutualists.</title>
        <authorList>
            <consortium name="DOE Joint Genome Institute"/>
            <consortium name="Mycorrhizal Genomics Consortium"/>
            <person name="Kohler A."/>
            <person name="Kuo A."/>
            <person name="Nagy L.G."/>
            <person name="Floudas D."/>
            <person name="Copeland A."/>
            <person name="Barry K.W."/>
            <person name="Cichocki N."/>
            <person name="Veneault-Fourrey C."/>
            <person name="LaButti K."/>
            <person name="Lindquist E.A."/>
            <person name="Lipzen A."/>
            <person name="Lundell T."/>
            <person name="Morin E."/>
            <person name="Murat C."/>
            <person name="Riley R."/>
            <person name="Ohm R."/>
            <person name="Sun H."/>
            <person name="Tunlid A."/>
            <person name="Henrissat B."/>
            <person name="Grigoriev I.V."/>
            <person name="Hibbett D.S."/>
            <person name="Martin F."/>
        </authorList>
    </citation>
    <scope>NUCLEOTIDE SEQUENCE [LARGE SCALE GENOMIC DNA]</scope>
    <source>
        <strain evidence="4">Foug A</strain>
    </source>
</reference>
<feature type="compositionally biased region" description="Polar residues" evidence="1">
    <location>
        <begin position="192"/>
        <end position="211"/>
    </location>
</feature>
<sequence>MLKESVDVNSLGAVDTPSPSKNQLPGHEFASPTPPQKDMWTPRVPQAPATPVVVPPTPSPAPPAYTRPGSSSSSNEVFYDAEDTDNMPSKRRSIYRSPGTTSSSPDLATLARRAKERGTVVPAKLVQSQKEKRPTEPPPPPLPTTSSNSNSHARASPAASSTLRASARPRSSTSGAGAGRSGCPPPPKLSITPASYRSSARSAKDPTSPNGSDWVMPSPRSRTSSKAGSDKVSKNSVRAKTSAFLGKMLGQSMTRERSRTDAALQGSPHGRSTFMDASVPPVPPLPDDAHRMPAVAPVDVFTSPPTNPKDNKPLPPIRGAPVLDRASHESNASSLVVIDPVSQMKGRSPSPEKQSIDRTGADSRFISHGKRRSMSVSDIDVQKMNLQSSPAPTLPPKDYDTHTTTNGPAWESTSSLSGILSDFKGVLSKLDPDPSSSLDLRDPCTPARRTAYSRPGCSGTRALDAPPPTDAKSPVLPPVPPSTPIVSLPTDSSTTSESVSTRRPDMETVVPPRSSSLLTPARSRSGSNVAGTVGSPRVTALRYGSSPLKTKTYGTHMQSSYRDMSQLRAHHRPAASSSEPSLLPTGEDGLSPSSHQELTTADLVINRFASNPSFSKPEEIGDLEERGKEFAARCYQEDEEFLTKDKIAEWLGGHGQMNKVALRYYMDYYDFTGLRLDNAFRRLCAKLFLKAETQQVDRILEEFSRRFWDCNSSRLYGSASVVHAVTYSLLLLNTDLHVADIANRMSRSQFVRNTMTAIQMQVHPSRYGSTTELDHEDSSSGAGTGSEGTETQSLARSKRSGSIASWNSISKETFTSSGTISSVHPSAQPSQNSSTTSFQHSPGYESKLPNSHVIFDRSWEMEMEGLLKDMYNAIKSHQILQPLGSTFAARFSTSSLSPGAAHTLIGRNRSYRGPPDRIANLKRGSIRGIQNILGSPYSPYSSNSSIDGRVSPSPSFATSTHEGASSVTAFLTPALGFASNLSHTIIREAQEDEDRSFTSNASDSTNISISDEELALLGPPWAKEGMLCRKQYWESAGKRAKSKGWMDVFVVIQRGELNMFIFGAHAGGMTNVVGGGNWLENAQSVGTVHLAHSLAHALPPPGYSKQRPHCMVLTLANGGVYFFQAGTEELVNEWVSTCNYWAARTSKEPLAGGVSNMEYGWNRVSDALHTRSVTDNDTTRELDRTDTLSVRSGRSNRSKFGWRDATQTLRASHSPWTDRIYINDWKPPIPPSISSINDEETQMEALQKYVGTLKRDLKHHNELREPMVALYPPRSASCIKAHSNWEKKSQYLLTEIVKYESYIDSLKDAMGLRLKKRGEKALERALVNASPDDPAGAVDSLDGHPDGSETASEGDGQQPNQIPSPSPFHHRRETAECGQ</sequence>
<dbReference type="InParanoid" id="A0A0C3EM97"/>
<feature type="compositionally biased region" description="Polar residues" evidence="1">
    <location>
        <begin position="547"/>
        <end position="563"/>
    </location>
</feature>
<dbReference type="InterPro" id="IPR035999">
    <property type="entry name" value="Sec7_dom_sf"/>
</dbReference>
<dbReference type="InterPro" id="IPR000904">
    <property type="entry name" value="Sec7_dom"/>
</dbReference>
<feature type="region of interest" description="Disordered" evidence="1">
    <location>
        <begin position="763"/>
        <end position="799"/>
    </location>
</feature>
<dbReference type="Proteomes" id="UP000053989">
    <property type="component" value="Unassembled WGS sequence"/>
</dbReference>
<evidence type="ECO:0000259" key="2">
    <source>
        <dbReference type="PROSITE" id="PS50190"/>
    </source>
</evidence>
<feature type="compositionally biased region" description="Pro residues" evidence="1">
    <location>
        <begin position="53"/>
        <end position="65"/>
    </location>
</feature>
<dbReference type="InterPro" id="IPR001849">
    <property type="entry name" value="PH_domain"/>
</dbReference>
<dbReference type="InterPro" id="IPR023394">
    <property type="entry name" value="Sec7_C_sf"/>
</dbReference>
<dbReference type="InterPro" id="IPR041681">
    <property type="entry name" value="PH_9"/>
</dbReference>
<feature type="region of interest" description="Disordered" evidence="1">
    <location>
        <begin position="817"/>
        <end position="849"/>
    </location>
</feature>
<evidence type="ECO:0000313" key="4">
    <source>
        <dbReference type="Proteomes" id="UP000053989"/>
    </source>
</evidence>
<feature type="region of interest" description="Disordered" evidence="1">
    <location>
        <begin position="1"/>
        <end position="413"/>
    </location>
</feature>
<dbReference type="SMART" id="SM00233">
    <property type="entry name" value="PH"/>
    <property type="match status" value="1"/>
</dbReference>
<reference evidence="3 4" key="1">
    <citation type="submission" date="2014-04" db="EMBL/GenBank/DDBJ databases">
        <authorList>
            <consortium name="DOE Joint Genome Institute"/>
            <person name="Kuo A."/>
            <person name="Kohler A."/>
            <person name="Nagy L.G."/>
            <person name="Floudas D."/>
            <person name="Copeland A."/>
            <person name="Barry K.W."/>
            <person name="Cichocki N."/>
            <person name="Veneault-Fourrey C."/>
            <person name="LaButti K."/>
            <person name="Lindquist E.A."/>
            <person name="Lipzen A."/>
            <person name="Lundell T."/>
            <person name="Morin E."/>
            <person name="Murat C."/>
            <person name="Sun H."/>
            <person name="Tunlid A."/>
            <person name="Henrissat B."/>
            <person name="Grigoriev I.V."/>
            <person name="Hibbett D.S."/>
            <person name="Martin F."/>
            <person name="Nordberg H.P."/>
            <person name="Cantor M.N."/>
            <person name="Hua S.X."/>
        </authorList>
    </citation>
    <scope>NUCLEOTIDE SEQUENCE [LARGE SCALE GENOMIC DNA]</scope>
    <source>
        <strain evidence="3 4">Foug A</strain>
    </source>
</reference>
<dbReference type="Gene3D" id="2.30.29.30">
    <property type="entry name" value="Pleckstrin-homology domain (PH domain)/Phosphotyrosine-binding domain (PTB)"/>
    <property type="match status" value="1"/>
</dbReference>
<feature type="compositionally biased region" description="Low complexity" evidence="1">
    <location>
        <begin position="153"/>
        <end position="175"/>
    </location>
</feature>
<name>A0A0C3EM97_9AGAM</name>
<dbReference type="PANTHER" id="PTHR10663:SF373">
    <property type="entry name" value="PH AND SEC7 DOMAIN-CONTAINING PROTEIN C11E3.11C"/>
    <property type="match status" value="1"/>
</dbReference>
<feature type="region of interest" description="Disordered" evidence="1">
    <location>
        <begin position="547"/>
        <end position="594"/>
    </location>
</feature>
<proteinExistence type="predicted"/>
<feature type="compositionally biased region" description="Polar residues" evidence="1">
    <location>
        <begin position="817"/>
        <end position="840"/>
    </location>
</feature>
<evidence type="ECO:0000256" key="1">
    <source>
        <dbReference type="SAM" id="MobiDB-lite"/>
    </source>
</evidence>
<feature type="compositionally biased region" description="Low complexity" evidence="1">
    <location>
        <begin position="41"/>
        <end position="52"/>
    </location>
</feature>
<dbReference type="GO" id="GO:0032012">
    <property type="term" value="P:regulation of ARF protein signal transduction"/>
    <property type="evidence" value="ECO:0007669"/>
    <property type="project" value="InterPro"/>
</dbReference>
<feature type="region of interest" description="Disordered" evidence="1">
    <location>
        <begin position="1326"/>
        <end position="1379"/>
    </location>
</feature>
<dbReference type="EMBL" id="KN822007">
    <property type="protein sequence ID" value="KIM69329.1"/>
    <property type="molecule type" value="Genomic_DNA"/>
</dbReference>